<dbReference type="GO" id="GO:0017116">
    <property type="term" value="F:single-stranded DNA helicase activity"/>
    <property type="evidence" value="ECO:0007669"/>
    <property type="project" value="TreeGrafter"/>
</dbReference>
<dbReference type="InterPro" id="IPR031327">
    <property type="entry name" value="MCM"/>
</dbReference>
<dbReference type="Proteomes" id="UP000250266">
    <property type="component" value="Unassembled WGS sequence"/>
</dbReference>
<keyword evidence="1" id="KW-0547">Nucleotide-binding</keyword>
<keyword evidence="5" id="KW-1185">Reference proteome</keyword>
<dbReference type="Pfam" id="PF00493">
    <property type="entry name" value="MCM"/>
    <property type="match status" value="1"/>
</dbReference>
<evidence type="ECO:0000259" key="3">
    <source>
        <dbReference type="PROSITE" id="PS50051"/>
    </source>
</evidence>
<dbReference type="PRINTS" id="PR01657">
    <property type="entry name" value="MCMFAMILY"/>
</dbReference>
<evidence type="ECO:0000256" key="2">
    <source>
        <dbReference type="ARBA" id="ARBA00022840"/>
    </source>
</evidence>
<dbReference type="PROSITE" id="PS50051">
    <property type="entry name" value="MCM_2"/>
    <property type="match status" value="1"/>
</dbReference>
<protein>
    <submittedName>
        <fullName evidence="4">MCM-domain-containing protein</fullName>
    </submittedName>
</protein>
<dbReference type="AlphaFoldDB" id="A0A8E2J9X8"/>
<dbReference type="GO" id="GO:0005524">
    <property type="term" value="F:ATP binding"/>
    <property type="evidence" value="ECO:0007669"/>
    <property type="project" value="UniProtKB-KW"/>
</dbReference>
<dbReference type="GO" id="GO:0043138">
    <property type="term" value="F:3'-5' DNA helicase activity"/>
    <property type="evidence" value="ECO:0007669"/>
    <property type="project" value="TreeGrafter"/>
</dbReference>
<dbReference type="GO" id="GO:0042555">
    <property type="term" value="C:MCM complex"/>
    <property type="evidence" value="ECO:0007669"/>
    <property type="project" value="TreeGrafter"/>
</dbReference>
<reference evidence="4 5" key="1">
    <citation type="journal article" date="2016" name="Nat. Commun.">
        <title>Ectomycorrhizal ecology is imprinted in the genome of the dominant symbiotic fungus Cenococcum geophilum.</title>
        <authorList>
            <consortium name="DOE Joint Genome Institute"/>
            <person name="Peter M."/>
            <person name="Kohler A."/>
            <person name="Ohm R.A."/>
            <person name="Kuo A."/>
            <person name="Krutzmann J."/>
            <person name="Morin E."/>
            <person name="Arend M."/>
            <person name="Barry K.W."/>
            <person name="Binder M."/>
            <person name="Choi C."/>
            <person name="Clum A."/>
            <person name="Copeland A."/>
            <person name="Grisel N."/>
            <person name="Haridas S."/>
            <person name="Kipfer T."/>
            <person name="LaButti K."/>
            <person name="Lindquist E."/>
            <person name="Lipzen A."/>
            <person name="Maire R."/>
            <person name="Meier B."/>
            <person name="Mihaltcheva S."/>
            <person name="Molinier V."/>
            <person name="Murat C."/>
            <person name="Poggeler S."/>
            <person name="Quandt C.A."/>
            <person name="Sperisen C."/>
            <person name="Tritt A."/>
            <person name="Tisserant E."/>
            <person name="Crous P.W."/>
            <person name="Henrissat B."/>
            <person name="Nehls U."/>
            <person name="Egli S."/>
            <person name="Spatafora J.W."/>
            <person name="Grigoriev I.V."/>
            <person name="Martin F.M."/>
        </authorList>
    </citation>
    <scope>NUCLEOTIDE SEQUENCE [LARGE SCALE GENOMIC DNA]</scope>
    <source>
        <strain evidence="4 5">CBS 459.81</strain>
    </source>
</reference>
<organism evidence="4 5">
    <name type="scientific">Lepidopterella palustris CBS 459.81</name>
    <dbReference type="NCBI Taxonomy" id="1314670"/>
    <lineage>
        <taxon>Eukaryota</taxon>
        <taxon>Fungi</taxon>
        <taxon>Dikarya</taxon>
        <taxon>Ascomycota</taxon>
        <taxon>Pezizomycotina</taxon>
        <taxon>Dothideomycetes</taxon>
        <taxon>Pleosporomycetidae</taxon>
        <taxon>Mytilinidiales</taxon>
        <taxon>Argynnaceae</taxon>
        <taxon>Lepidopterella</taxon>
    </lineage>
</organism>
<keyword evidence="2" id="KW-0067">ATP-binding</keyword>
<sequence>DIKKAIACLLIGRYKKVLPNGIKLRSNINILLFKGPGTAKSQLLKFVKKVTPIAIYTSGKKLRGNINRDKAIQEFYLEGRAIVLVDGGAMCISEFNKMRNKDRVAIYEAIE</sequence>
<evidence type="ECO:0000313" key="5">
    <source>
        <dbReference type="Proteomes" id="UP000250266"/>
    </source>
</evidence>
<evidence type="ECO:0000256" key="1">
    <source>
        <dbReference type="ARBA" id="ARBA00022741"/>
    </source>
</evidence>
<dbReference type="GO" id="GO:0005634">
    <property type="term" value="C:nucleus"/>
    <property type="evidence" value="ECO:0007669"/>
    <property type="project" value="TreeGrafter"/>
</dbReference>
<evidence type="ECO:0000313" key="4">
    <source>
        <dbReference type="EMBL" id="OCK74194.1"/>
    </source>
</evidence>
<dbReference type="GO" id="GO:0000727">
    <property type="term" value="P:double-strand break repair via break-induced replication"/>
    <property type="evidence" value="ECO:0007669"/>
    <property type="project" value="TreeGrafter"/>
</dbReference>
<feature type="domain" description="MCM C-terminal AAA(+) ATPase" evidence="3">
    <location>
        <begin position="1"/>
        <end position="111"/>
    </location>
</feature>
<dbReference type="Gene3D" id="3.40.50.300">
    <property type="entry name" value="P-loop containing nucleotide triphosphate hydrolases"/>
    <property type="match status" value="1"/>
</dbReference>
<gene>
    <name evidence="4" type="ORF">K432DRAFT_311214</name>
</gene>
<dbReference type="GO" id="GO:0003697">
    <property type="term" value="F:single-stranded DNA binding"/>
    <property type="evidence" value="ECO:0007669"/>
    <property type="project" value="TreeGrafter"/>
</dbReference>
<dbReference type="InterPro" id="IPR001208">
    <property type="entry name" value="MCM_dom"/>
</dbReference>
<accession>A0A8E2J9X8</accession>
<dbReference type="EMBL" id="KV745534">
    <property type="protein sequence ID" value="OCK74194.1"/>
    <property type="molecule type" value="Genomic_DNA"/>
</dbReference>
<name>A0A8E2J9X8_9PEZI</name>
<dbReference type="PANTHER" id="PTHR11630:SF42">
    <property type="entry name" value="DNA REPLICATION LICENSING FACTOR MCM5"/>
    <property type="match status" value="1"/>
</dbReference>
<dbReference type="OrthoDB" id="1882346at2759"/>
<feature type="non-terminal residue" evidence="4">
    <location>
        <position position="111"/>
    </location>
</feature>
<dbReference type="InterPro" id="IPR027417">
    <property type="entry name" value="P-loop_NTPase"/>
</dbReference>
<dbReference type="GO" id="GO:0006270">
    <property type="term" value="P:DNA replication initiation"/>
    <property type="evidence" value="ECO:0007669"/>
    <property type="project" value="TreeGrafter"/>
</dbReference>
<dbReference type="PANTHER" id="PTHR11630">
    <property type="entry name" value="DNA REPLICATION LICENSING FACTOR MCM FAMILY MEMBER"/>
    <property type="match status" value="1"/>
</dbReference>
<proteinExistence type="predicted"/>